<keyword evidence="2" id="KW-1003">Cell membrane</keyword>
<name>A0A1F5V7C0_9BACT</name>
<dbReference type="GO" id="GO:0005886">
    <property type="term" value="C:plasma membrane"/>
    <property type="evidence" value="ECO:0007669"/>
    <property type="project" value="UniProtKB-SubCell"/>
</dbReference>
<comment type="caution">
    <text evidence="7">The sequence shown here is derived from an EMBL/GenBank/DDBJ whole genome shotgun (WGS) entry which is preliminary data.</text>
</comment>
<dbReference type="GO" id="GO:0140359">
    <property type="term" value="F:ABC-type transporter activity"/>
    <property type="evidence" value="ECO:0007669"/>
    <property type="project" value="InterPro"/>
</dbReference>
<accession>A0A1F5V7C0</accession>
<feature type="transmembrane region" description="Helical" evidence="6">
    <location>
        <begin position="178"/>
        <end position="196"/>
    </location>
</feature>
<evidence type="ECO:0000256" key="5">
    <source>
        <dbReference type="ARBA" id="ARBA00023136"/>
    </source>
</evidence>
<dbReference type="PANTHER" id="PTHR30294:SF29">
    <property type="entry name" value="MULTIDRUG ABC TRANSPORTER PERMEASE YBHS-RELATED"/>
    <property type="match status" value="1"/>
</dbReference>
<evidence type="ECO:0008006" key="9">
    <source>
        <dbReference type="Google" id="ProtNLM"/>
    </source>
</evidence>
<feature type="transmembrane region" description="Helical" evidence="6">
    <location>
        <begin position="20"/>
        <end position="40"/>
    </location>
</feature>
<dbReference type="InterPro" id="IPR051449">
    <property type="entry name" value="ABC-2_transporter_component"/>
</dbReference>
<protein>
    <recommendedName>
        <fullName evidence="9">ABC transporter permease</fullName>
    </recommendedName>
</protein>
<keyword evidence="5 6" id="KW-0472">Membrane</keyword>
<feature type="transmembrane region" description="Helical" evidence="6">
    <location>
        <begin position="232"/>
        <end position="250"/>
    </location>
</feature>
<dbReference type="PANTHER" id="PTHR30294">
    <property type="entry name" value="MEMBRANE COMPONENT OF ABC TRANSPORTER YHHJ-RELATED"/>
    <property type="match status" value="1"/>
</dbReference>
<dbReference type="EMBL" id="MFGW01000217">
    <property type="protein sequence ID" value="OGF59332.1"/>
    <property type="molecule type" value="Genomic_DNA"/>
</dbReference>
<sequence>MKKILSICRRDFTSYFNSPIAYIVIAIFLFIAGNIFWMAYSNFGNTYRMYSQYPWAKEDLTLAQMVFRPFFMILSNILLFMIPIITMKLVSEEKKLGTFEFLFTSPVTIPHIIFGKFLAAASFVIIMLLTTAVYPLLLAIYGKPDLKMIASGYLGLLVLSLAFIALGLFASSLTENQIIAAIISFSILMLFWVINWGSRNIQNPKIADILNYLSIPDHFVDFTKGVIDTQHIFFFLSIIALGLFLTGIVIQSQRWR</sequence>
<dbReference type="Proteomes" id="UP000178943">
    <property type="component" value="Unassembled WGS sequence"/>
</dbReference>
<feature type="transmembrane region" description="Helical" evidence="6">
    <location>
        <begin position="60"/>
        <end position="84"/>
    </location>
</feature>
<evidence type="ECO:0000256" key="2">
    <source>
        <dbReference type="ARBA" id="ARBA00022475"/>
    </source>
</evidence>
<evidence type="ECO:0000256" key="1">
    <source>
        <dbReference type="ARBA" id="ARBA00004651"/>
    </source>
</evidence>
<evidence type="ECO:0000256" key="3">
    <source>
        <dbReference type="ARBA" id="ARBA00022692"/>
    </source>
</evidence>
<proteinExistence type="predicted"/>
<evidence type="ECO:0000313" key="8">
    <source>
        <dbReference type="Proteomes" id="UP000178943"/>
    </source>
</evidence>
<comment type="subcellular location">
    <subcellularLocation>
        <location evidence="1">Cell membrane</location>
        <topology evidence="1">Multi-pass membrane protein</topology>
    </subcellularLocation>
</comment>
<gene>
    <name evidence="7" type="ORF">A2Y62_13670</name>
</gene>
<keyword evidence="3 6" id="KW-0812">Transmembrane</keyword>
<evidence type="ECO:0000256" key="6">
    <source>
        <dbReference type="SAM" id="Phobius"/>
    </source>
</evidence>
<reference evidence="7 8" key="1">
    <citation type="journal article" date="2016" name="Nat. Commun.">
        <title>Thousands of microbial genomes shed light on interconnected biogeochemical processes in an aquifer system.</title>
        <authorList>
            <person name="Anantharaman K."/>
            <person name="Brown C.T."/>
            <person name="Hug L.A."/>
            <person name="Sharon I."/>
            <person name="Castelle C.J."/>
            <person name="Probst A.J."/>
            <person name="Thomas B.C."/>
            <person name="Singh A."/>
            <person name="Wilkins M.J."/>
            <person name="Karaoz U."/>
            <person name="Brodie E.L."/>
            <person name="Williams K.H."/>
            <person name="Hubbard S.S."/>
            <person name="Banfield J.F."/>
        </authorList>
    </citation>
    <scope>NUCLEOTIDE SEQUENCE [LARGE SCALE GENOMIC DNA]</scope>
</reference>
<organism evidence="7 8">
    <name type="scientific">Candidatus Fischerbacteria bacterium RBG_13_37_8</name>
    <dbReference type="NCBI Taxonomy" id="1817863"/>
    <lineage>
        <taxon>Bacteria</taxon>
        <taxon>Candidatus Fischeribacteriota</taxon>
    </lineage>
</organism>
<keyword evidence="4 6" id="KW-1133">Transmembrane helix</keyword>
<feature type="transmembrane region" description="Helical" evidence="6">
    <location>
        <begin position="120"/>
        <end position="141"/>
    </location>
</feature>
<dbReference type="AlphaFoldDB" id="A0A1F5V7C0"/>
<dbReference type="STRING" id="1817863.A2Y62_13670"/>
<dbReference type="Pfam" id="PF12679">
    <property type="entry name" value="ABC2_membrane_2"/>
    <property type="match status" value="1"/>
</dbReference>
<evidence type="ECO:0000313" key="7">
    <source>
        <dbReference type="EMBL" id="OGF59332.1"/>
    </source>
</evidence>
<feature type="transmembrane region" description="Helical" evidence="6">
    <location>
        <begin position="153"/>
        <end position="172"/>
    </location>
</feature>
<evidence type="ECO:0000256" key="4">
    <source>
        <dbReference type="ARBA" id="ARBA00022989"/>
    </source>
</evidence>